<accession>A0ABU3CCW6</accession>
<evidence type="ECO:0000313" key="10">
    <source>
        <dbReference type="Proteomes" id="UP001262889"/>
    </source>
</evidence>
<evidence type="ECO:0000259" key="8">
    <source>
        <dbReference type="PROSITE" id="PS52029"/>
    </source>
</evidence>
<organism evidence="9 10">
    <name type="scientific">Autumnicola tepida</name>
    <dbReference type="NCBI Taxonomy" id="3075595"/>
    <lineage>
        <taxon>Bacteria</taxon>
        <taxon>Pseudomonadati</taxon>
        <taxon>Bacteroidota</taxon>
        <taxon>Flavobacteriia</taxon>
        <taxon>Flavobacteriales</taxon>
        <taxon>Flavobacteriaceae</taxon>
        <taxon>Autumnicola</taxon>
    </lineage>
</organism>
<dbReference type="InterPro" id="IPR038063">
    <property type="entry name" value="Transpep_catalytic_dom"/>
</dbReference>
<evidence type="ECO:0000256" key="1">
    <source>
        <dbReference type="ARBA" id="ARBA00004752"/>
    </source>
</evidence>
<proteinExistence type="inferred from homology"/>
<reference evidence="9 10" key="1">
    <citation type="submission" date="2023-09" db="EMBL/GenBank/DDBJ databases">
        <authorList>
            <person name="Rey-Velasco X."/>
        </authorList>
    </citation>
    <scope>NUCLEOTIDE SEQUENCE [LARGE SCALE GENOMIC DNA]</scope>
    <source>
        <strain evidence="9 10">F363</strain>
    </source>
</reference>
<feature type="active site" description="Proton donor/acceptor" evidence="7">
    <location>
        <position position="180"/>
    </location>
</feature>
<evidence type="ECO:0000256" key="6">
    <source>
        <dbReference type="ARBA" id="ARBA00023316"/>
    </source>
</evidence>
<dbReference type="GO" id="GO:0016740">
    <property type="term" value="F:transferase activity"/>
    <property type="evidence" value="ECO:0007669"/>
    <property type="project" value="UniProtKB-KW"/>
</dbReference>
<evidence type="ECO:0000256" key="2">
    <source>
        <dbReference type="ARBA" id="ARBA00005992"/>
    </source>
</evidence>
<comment type="pathway">
    <text evidence="1 7">Cell wall biogenesis; peptidoglycan biosynthesis.</text>
</comment>
<dbReference type="EMBL" id="JAVRHQ010000022">
    <property type="protein sequence ID" value="MDT0644182.1"/>
    <property type="molecule type" value="Genomic_DNA"/>
</dbReference>
<evidence type="ECO:0000256" key="3">
    <source>
        <dbReference type="ARBA" id="ARBA00022679"/>
    </source>
</evidence>
<dbReference type="Pfam" id="PF03734">
    <property type="entry name" value="YkuD"/>
    <property type="match status" value="1"/>
</dbReference>
<dbReference type="PANTHER" id="PTHR30582">
    <property type="entry name" value="L,D-TRANSPEPTIDASE"/>
    <property type="match status" value="1"/>
</dbReference>
<dbReference type="PROSITE" id="PS52029">
    <property type="entry name" value="LD_TPASE"/>
    <property type="match status" value="1"/>
</dbReference>
<keyword evidence="4 7" id="KW-0133">Cell shape</keyword>
<name>A0ABU3CCW6_9FLAO</name>
<evidence type="ECO:0000256" key="5">
    <source>
        <dbReference type="ARBA" id="ARBA00022984"/>
    </source>
</evidence>
<comment type="similarity">
    <text evidence="2">Belongs to the YkuD family.</text>
</comment>
<keyword evidence="6 7" id="KW-0961">Cell wall biogenesis/degradation</keyword>
<dbReference type="PANTHER" id="PTHR30582:SF2">
    <property type="entry name" value="L,D-TRANSPEPTIDASE YCIB-RELATED"/>
    <property type="match status" value="1"/>
</dbReference>
<gene>
    <name evidence="9" type="ORF">RM553_15200</name>
</gene>
<dbReference type="SUPFAM" id="SSF141523">
    <property type="entry name" value="L,D-transpeptidase catalytic domain-like"/>
    <property type="match status" value="1"/>
</dbReference>
<dbReference type="InterPro" id="IPR050979">
    <property type="entry name" value="LD-transpeptidase"/>
</dbReference>
<comment type="caution">
    <text evidence="9">The sequence shown here is derived from an EMBL/GenBank/DDBJ whole genome shotgun (WGS) entry which is preliminary data.</text>
</comment>
<feature type="domain" description="L,D-TPase catalytic" evidence="8">
    <location>
        <begin position="107"/>
        <end position="228"/>
    </location>
</feature>
<keyword evidence="10" id="KW-1185">Reference proteome</keyword>
<protein>
    <submittedName>
        <fullName evidence="9">L,D-transpeptidase</fullName>
        <ecNumber evidence="9">2.-.-.-</ecNumber>
    </submittedName>
</protein>
<evidence type="ECO:0000313" key="9">
    <source>
        <dbReference type="EMBL" id="MDT0644182.1"/>
    </source>
</evidence>
<keyword evidence="3 9" id="KW-0808">Transferase</keyword>
<sequence length="288" mass="33165">MEKVEQPLEKNQVSDTIMSTPKRAEPIKEKRLAISYSLDSLKTLEALDTLKVRYNKDERATIFALNRIEEYRVQPGIPVIIPDTISQDFLIYSPFPKELPLLDSIPKAVLIAQRIQGFALYESGKLIHWGPVSSGKKSTPTPNGLHYGNYKAKRKVSTVNDAWILPYYFNFLNFEGVGVHQYNMPGFPASHACVRLKMDDAKFIYDWADMWQLENDTIKHNGTPFMVFGEYDFDAPAPWLNLADDFKADDLTDEELQTLKDYVEQYKEDPRNFRQKEEAEIPETELAS</sequence>
<feature type="active site" description="Nucleophile" evidence="7">
    <location>
        <position position="193"/>
    </location>
</feature>
<keyword evidence="5 7" id="KW-0573">Peptidoglycan synthesis</keyword>
<evidence type="ECO:0000256" key="7">
    <source>
        <dbReference type="PROSITE-ProRule" id="PRU01373"/>
    </source>
</evidence>
<evidence type="ECO:0000256" key="4">
    <source>
        <dbReference type="ARBA" id="ARBA00022960"/>
    </source>
</evidence>
<dbReference type="Proteomes" id="UP001262889">
    <property type="component" value="Unassembled WGS sequence"/>
</dbReference>
<dbReference type="EC" id="2.-.-.-" evidence="9"/>
<dbReference type="Gene3D" id="2.40.440.10">
    <property type="entry name" value="L,D-transpeptidase catalytic domain-like"/>
    <property type="match status" value="1"/>
</dbReference>
<dbReference type="InterPro" id="IPR005490">
    <property type="entry name" value="LD_TPept_cat_dom"/>
</dbReference>
<dbReference type="RefSeq" id="WP_311535800.1">
    <property type="nucleotide sequence ID" value="NZ_JAVRHQ010000022.1"/>
</dbReference>
<dbReference type="CDD" id="cd16913">
    <property type="entry name" value="YkuD_like"/>
    <property type="match status" value="1"/>
</dbReference>